<reference evidence="3 4" key="1">
    <citation type="submission" date="2023-04" db="EMBL/GenBank/DDBJ databases">
        <title>A novel bacteria isolated from coastal sediment.</title>
        <authorList>
            <person name="Liu X.-J."/>
            <person name="Du Z.-J."/>
        </authorList>
    </citation>
    <scope>NUCLEOTIDE SEQUENCE [LARGE SCALE GENOMIC DNA]</scope>
    <source>
        <strain evidence="3 4">SDUM461004</strain>
    </source>
</reference>
<keyword evidence="4" id="KW-1185">Reference proteome</keyword>
<comment type="caution">
    <text evidence="3">The sequence shown here is derived from an EMBL/GenBank/DDBJ whole genome shotgun (WGS) entry which is preliminary data.</text>
</comment>
<organism evidence="3 4">
    <name type="scientific">Thalassobacterium sedimentorum</name>
    <dbReference type="NCBI Taxonomy" id="3041258"/>
    <lineage>
        <taxon>Bacteria</taxon>
        <taxon>Pseudomonadati</taxon>
        <taxon>Verrucomicrobiota</taxon>
        <taxon>Opitutia</taxon>
        <taxon>Puniceicoccales</taxon>
        <taxon>Coraliomargaritaceae</taxon>
        <taxon>Thalassobacterium</taxon>
    </lineage>
</organism>
<keyword evidence="2" id="KW-0812">Transmembrane</keyword>
<evidence type="ECO:0000313" key="3">
    <source>
        <dbReference type="EMBL" id="MDQ8194914.1"/>
    </source>
</evidence>
<dbReference type="RefSeq" id="WP_308985377.1">
    <property type="nucleotide sequence ID" value="NZ_JARXIC010000016.1"/>
</dbReference>
<sequence>MAITLEELQKQRQQVQAHLHWLDAKIAEQSTLAHDDTPTVSTSPAQNSEDAESNTSIQLEKQSASPKPFNAKPENESDGSQTASPPPLPSGAQIYTPPTEYTPPTKKSPTSVTEPPYPLESATSDFESTYKPKTQNDILRAKIGCLALFIVAVCMFLFFLFGLPYLL</sequence>
<evidence type="ECO:0000256" key="2">
    <source>
        <dbReference type="SAM" id="Phobius"/>
    </source>
</evidence>
<evidence type="ECO:0000256" key="1">
    <source>
        <dbReference type="SAM" id="MobiDB-lite"/>
    </source>
</evidence>
<name>A0ABU1AJU8_9BACT</name>
<feature type="region of interest" description="Disordered" evidence="1">
    <location>
        <begin position="30"/>
        <end position="128"/>
    </location>
</feature>
<feature type="compositionally biased region" description="Polar residues" evidence="1">
    <location>
        <begin position="30"/>
        <end position="65"/>
    </location>
</feature>
<feature type="transmembrane region" description="Helical" evidence="2">
    <location>
        <begin position="143"/>
        <end position="166"/>
    </location>
</feature>
<keyword evidence="2" id="KW-0472">Membrane</keyword>
<gene>
    <name evidence="3" type="ORF">QEH59_10785</name>
</gene>
<dbReference type="EMBL" id="JARXIC010000016">
    <property type="protein sequence ID" value="MDQ8194914.1"/>
    <property type="molecule type" value="Genomic_DNA"/>
</dbReference>
<accession>A0ABU1AJU8</accession>
<protein>
    <submittedName>
        <fullName evidence="3">Uncharacterized protein</fullName>
    </submittedName>
</protein>
<evidence type="ECO:0000313" key="4">
    <source>
        <dbReference type="Proteomes" id="UP001243717"/>
    </source>
</evidence>
<feature type="compositionally biased region" description="Low complexity" evidence="1">
    <location>
        <begin position="95"/>
        <end position="114"/>
    </location>
</feature>
<proteinExistence type="predicted"/>
<keyword evidence="2" id="KW-1133">Transmembrane helix</keyword>
<dbReference type="Proteomes" id="UP001243717">
    <property type="component" value="Unassembled WGS sequence"/>
</dbReference>